<protein>
    <submittedName>
        <fullName evidence="2">Uncharacterized protein</fullName>
    </submittedName>
</protein>
<reference evidence="2" key="1">
    <citation type="journal article" date="2021" name="Proc. Natl. Acad. Sci. U.S.A.">
        <title>Three genomes in the algal genus Volvox reveal the fate of a haploid sex-determining region after a transition to homothallism.</title>
        <authorList>
            <person name="Yamamoto K."/>
            <person name="Hamaji T."/>
            <person name="Kawai-Toyooka H."/>
            <person name="Matsuzaki R."/>
            <person name="Takahashi F."/>
            <person name="Nishimura Y."/>
            <person name="Kawachi M."/>
            <person name="Noguchi H."/>
            <person name="Minakuchi Y."/>
            <person name="Umen J.G."/>
            <person name="Toyoda A."/>
            <person name="Nozaki H."/>
        </authorList>
    </citation>
    <scope>NUCLEOTIDE SEQUENCE</scope>
    <source>
        <strain evidence="3">NIES-3785</strain>
        <strain evidence="2">NIES-3786</strain>
    </source>
</reference>
<dbReference type="Proteomes" id="UP000722791">
    <property type="component" value="Unassembled WGS sequence"/>
</dbReference>
<name>A0A8J4FGG6_9CHLO</name>
<evidence type="ECO:0000313" key="4">
    <source>
        <dbReference type="Proteomes" id="UP000747110"/>
    </source>
</evidence>
<evidence type="ECO:0000313" key="3">
    <source>
        <dbReference type="EMBL" id="GIM05643.1"/>
    </source>
</evidence>
<comment type="caution">
    <text evidence="2">The sequence shown here is derived from an EMBL/GenBank/DDBJ whole genome shotgun (WGS) entry which is preliminary data.</text>
</comment>
<gene>
    <name evidence="2" type="ORF">Vretifemale_658</name>
    <name evidence="3" type="ORF">Vretimale_10098</name>
</gene>
<keyword evidence="1" id="KW-0732">Signal</keyword>
<dbReference type="EMBL" id="BNCQ01000019">
    <property type="protein sequence ID" value="GIM05643.1"/>
    <property type="molecule type" value="Genomic_DNA"/>
</dbReference>
<dbReference type="OrthoDB" id="531897at2759"/>
<sequence>MKLRQAAPLLTSCLLLPLVLGVLSALAYEEAAGTAWADLSMQQGYRAVRMRTHERRMQDDTGMVEVFRVKGLPSSFTIRPITDNSLCLNRVQLTSPSIVRARARNGLPPSDPEELGEHGVNRLVLMTCSGARTETFLAEAALGRFYRNNDDQYRIGFLKNQFDRSQCLYGVNNTYTDGHPVFGVTGTEYYTEHNQGTTANTTYDEDDENEMDWYDDYTFNYAPYVRYGYDPATLLSNSTFRSPNPLPVTMLDASGWGPFTSSWGPCMRNPTADTTTPTDTVASELQLRYQTFIFVDVPGTQSISHLPAATRKTGYAIALLGPDRPQPDMSPLAGVVDAGQLSADMGGSDKPYGTGYASLVSNELCMTTSVVREGAEVRLARCNPVRPSLEQVFQIVAVVKAKKAAGSSG</sequence>
<evidence type="ECO:0000256" key="1">
    <source>
        <dbReference type="SAM" id="SignalP"/>
    </source>
</evidence>
<dbReference type="EMBL" id="BNCP01000001">
    <property type="protein sequence ID" value="GIL69880.1"/>
    <property type="molecule type" value="Genomic_DNA"/>
</dbReference>
<accession>A0A8J4FGG6</accession>
<proteinExistence type="predicted"/>
<feature type="signal peptide" evidence="1">
    <location>
        <begin position="1"/>
        <end position="21"/>
    </location>
</feature>
<evidence type="ECO:0000313" key="2">
    <source>
        <dbReference type="EMBL" id="GIL69880.1"/>
    </source>
</evidence>
<dbReference type="Proteomes" id="UP000747110">
    <property type="component" value="Unassembled WGS sequence"/>
</dbReference>
<organism evidence="2 4">
    <name type="scientific">Volvox reticuliferus</name>
    <dbReference type="NCBI Taxonomy" id="1737510"/>
    <lineage>
        <taxon>Eukaryota</taxon>
        <taxon>Viridiplantae</taxon>
        <taxon>Chlorophyta</taxon>
        <taxon>core chlorophytes</taxon>
        <taxon>Chlorophyceae</taxon>
        <taxon>CS clade</taxon>
        <taxon>Chlamydomonadales</taxon>
        <taxon>Volvocaceae</taxon>
        <taxon>Volvox</taxon>
    </lineage>
</organism>
<feature type="chain" id="PRO_5036433607" evidence="1">
    <location>
        <begin position="22"/>
        <end position="409"/>
    </location>
</feature>
<keyword evidence="4" id="KW-1185">Reference proteome</keyword>
<dbReference type="AlphaFoldDB" id="A0A8J4FGG6"/>